<dbReference type="InterPro" id="IPR002110">
    <property type="entry name" value="Ankyrin_rpt"/>
</dbReference>
<proteinExistence type="predicted"/>
<keyword evidence="1" id="KW-0677">Repeat</keyword>
<dbReference type="GeneID" id="69017384"/>
<accession>A0A8H4CBZ7</accession>
<keyword evidence="4" id="KW-1185">Reference proteome</keyword>
<dbReference type="InterPro" id="IPR050745">
    <property type="entry name" value="Multifunctional_regulatory"/>
</dbReference>
<dbReference type="AlphaFoldDB" id="A0A8H4CBZ7"/>
<evidence type="ECO:0000256" key="1">
    <source>
        <dbReference type="ARBA" id="ARBA00022737"/>
    </source>
</evidence>
<reference evidence="3" key="2">
    <citation type="submission" date="2020-03" db="EMBL/GenBank/DDBJ databases">
        <authorList>
            <person name="Fu F.-F."/>
            <person name="Chen J."/>
        </authorList>
    </citation>
    <scope>NUCLEOTIDE SEQUENCE</scope>
    <source>
        <strain evidence="3">Lc1</strain>
    </source>
</reference>
<dbReference type="PANTHER" id="PTHR24189:SF50">
    <property type="entry name" value="ANKYRIN REPEAT AND SOCS BOX PROTEIN 2"/>
    <property type="match status" value="1"/>
</dbReference>
<dbReference type="Proteomes" id="UP000613401">
    <property type="component" value="Unassembled WGS sequence"/>
</dbReference>
<name>A0A8H4CBZ7_COLGL</name>
<dbReference type="InterPro" id="IPR036770">
    <property type="entry name" value="Ankyrin_rpt-contain_sf"/>
</dbReference>
<evidence type="ECO:0000313" key="3">
    <source>
        <dbReference type="EMBL" id="KAF3800978.1"/>
    </source>
</evidence>
<keyword evidence="2" id="KW-0040">ANK repeat</keyword>
<evidence type="ECO:0000313" key="4">
    <source>
        <dbReference type="Proteomes" id="UP000613401"/>
    </source>
</evidence>
<dbReference type="SMART" id="SM00248">
    <property type="entry name" value="ANK"/>
    <property type="match status" value="5"/>
</dbReference>
<dbReference type="PANTHER" id="PTHR24189">
    <property type="entry name" value="MYOTROPHIN"/>
    <property type="match status" value="1"/>
</dbReference>
<organism evidence="3 4">
    <name type="scientific">Colletotrichum gloeosporioides</name>
    <name type="common">Anthracnose fungus</name>
    <name type="synonym">Glomerella cingulata</name>
    <dbReference type="NCBI Taxonomy" id="474922"/>
    <lineage>
        <taxon>Eukaryota</taxon>
        <taxon>Fungi</taxon>
        <taxon>Dikarya</taxon>
        <taxon>Ascomycota</taxon>
        <taxon>Pezizomycotina</taxon>
        <taxon>Sordariomycetes</taxon>
        <taxon>Hypocreomycetidae</taxon>
        <taxon>Glomerellales</taxon>
        <taxon>Glomerellaceae</taxon>
        <taxon>Colletotrichum</taxon>
        <taxon>Colletotrichum gloeosporioides species complex</taxon>
    </lineage>
</organism>
<reference evidence="3" key="1">
    <citation type="journal article" date="2020" name="Phytopathology">
        <title>Genome sequence and comparative analysis of Colletotrichum gloeosporioides isolated from Liriodendron leaves.</title>
        <authorList>
            <person name="Fu F.F."/>
            <person name="Hao Z."/>
            <person name="Wang P."/>
            <person name="Lu Y."/>
            <person name="Xue L.J."/>
            <person name="Wei G."/>
            <person name="Tian Y."/>
            <person name="Baishi H."/>
            <person name="Xu H."/>
            <person name="Shi J."/>
            <person name="Cheng T."/>
            <person name="Wang G."/>
            <person name="Yi Y."/>
            <person name="Chen J."/>
        </authorList>
    </citation>
    <scope>NUCLEOTIDE SEQUENCE</scope>
    <source>
        <strain evidence="3">Lc1</strain>
    </source>
</reference>
<comment type="caution">
    <text evidence="3">The sequence shown here is derived from an EMBL/GenBank/DDBJ whole genome shotgun (WGS) entry which is preliminary data.</text>
</comment>
<dbReference type="SUPFAM" id="SSF48403">
    <property type="entry name" value="Ankyrin repeat"/>
    <property type="match status" value="1"/>
</dbReference>
<protein>
    <recommendedName>
        <fullName evidence="5">F-box domain-containing protein</fullName>
    </recommendedName>
</protein>
<gene>
    <name evidence="3" type="ORF">GCG54_00010252</name>
</gene>
<evidence type="ECO:0000256" key="2">
    <source>
        <dbReference type="ARBA" id="ARBA00023043"/>
    </source>
</evidence>
<evidence type="ECO:0008006" key="5">
    <source>
        <dbReference type="Google" id="ProtNLM"/>
    </source>
</evidence>
<dbReference type="Gene3D" id="1.25.40.20">
    <property type="entry name" value="Ankyrin repeat-containing domain"/>
    <property type="match status" value="2"/>
</dbReference>
<sequence length="622" mass="70914">MDTARLTAATFASLPSELLSMIGNFLDNTHDLSNLARINHTFYRVFNRLLYKAAVKDHHPGPTIEAASNGNLGTLKLAAEHGAYLDYHHVKPLTADEIAAKSIRYRLSPRARWGAPLHFAIIYGHQHIVEWLMSKDVEIEAPARLYCGCENPHNILDYHRCFRDRYDNSVMVWTPLHYAICHRQTEIAHILLSAGSSPLCTVPPRPESWPPGLEILEELYSDRPTRIRHRCMNGFTYSNTCALYWGRNVCITALDTAVATGDKSIVTRLIKDIGMDPNRLRGGAHSSVFQYSATCGDESMIDHLVSLGADPRLLLKADWDYDKFPINIAFCMHHASAASKLVECGTPIWSREDVWDYDIDSFEKVEKPIALLTEVLAGWDYESPRTNTRFCGLTEKCCDHDEHEIAAKKKAFLKLAQRTVEEVPHEVSTDELKDILTRGLIAMFDHADFCDEDFSEYARIIKPALEEGAIGEFRQSTLSLLVNHKTRDYEFAQMHGITFLLDDQWFGEPITHIDNRLMKRTLDRAVRKIPWLDDDGYAILTNTDCLIRTMELLRVHGAWKDAREQPGRISTEEKSSWSLAGTIVKGEKCSELSGQWNKLRSDELKIIPSKFRHIFTKVRWES</sequence>
<dbReference type="RefSeq" id="XP_045260137.1">
    <property type="nucleotide sequence ID" value="XM_045410182.1"/>
</dbReference>
<dbReference type="EMBL" id="WVTB01000071">
    <property type="protein sequence ID" value="KAF3800978.1"/>
    <property type="molecule type" value="Genomic_DNA"/>
</dbReference>
<dbReference type="Pfam" id="PF12796">
    <property type="entry name" value="Ank_2"/>
    <property type="match status" value="1"/>
</dbReference>